<sequence>MRFPISIGISLLLAGSSFADVCDKAVNITSQSDADDISSCTTVSHITIAENVTDSIELSKLEKVTGNLTTNAANLKSFSAPKLESVGGSLEFSGTGLLTELDLSSLSSVGSFLWYKSGVKPSYSFSDSGLTSAGSVWIIQTGIRSISWLKMETIENLALVWNPGLDTVDLSTLKNFTGEITIDGEEAEISISLPKATAGASLAATNSVQSLDIDLMRNLTKLTLNSTSITDFSAPELTEMGSIELHGNDHLTNFSMPKLKTISNITYDDYDMATNFSFPVLNTIEENAVFSSNLSEARYIASTYEIYCNLIAVTTRGGDSGYSSTESITNSSNARPTTSTSSSASSSPDSRTESGESGSTSSSAGSSSSSGGLSSGAKAGIAIGVIVGALAVAGAAFFFIRRRRASEDHEGFLQGSASNDPSELSGRETAELSGRETAEVPNTQRFEAPGSNSEMSAELEQPRPRMELE</sequence>
<dbReference type="Proteomes" id="UP001149165">
    <property type="component" value="Unassembled WGS sequence"/>
</dbReference>
<proteinExistence type="predicted"/>
<dbReference type="PANTHER" id="PTHR16861">
    <property type="entry name" value="GLYCOPROTEIN 38"/>
    <property type="match status" value="1"/>
</dbReference>
<dbReference type="EMBL" id="JAPQKH010000003">
    <property type="protein sequence ID" value="KAJ5106629.1"/>
    <property type="molecule type" value="Genomic_DNA"/>
</dbReference>
<feature type="transmembrane region" description="Helical" evidence="2">
    <location>
        <begin position="379"/>
        <end position="400"/>
    </location>
</feature>
<evidence type="ECO:0000256" key="1">
    <source>
        <dbReference type="SAM" id="MobiDB-lite"/>
    </source>
</evidence>
<dbReference type="SUPFAM" id="SSF52058">
    <property type="entry name" value="L domain-like"/>
    <property type="match status" value="1"/>
</dbReference>
<feature type="signal peptide" evidence="3">
    <location>
        <begin position="1"/>
        <end position="19"/>
    </location>
</feature>
<feature type="compositionally biased region" description="Low complexity" evidence="1">
    <location>
        <begin position="329"/>
        <end position="373"/>
    </location>
</feature>
<evidence type="ECO:0000313" key="4">
    <source>
        <dbReference type="EMBL" id="KAJ5106629.1"/>
    </source>
</evidence>
<feature type="compositionally biased region" description="Basic and acidic residues" evidence="1">
    <location>
        <begin position="425"/>
        <end position="438"/>
    </location>
</feature>
<feature type="chain" id="PRO_5040876713" evidence="3">
    <location>
        <begin position="20"/>
        <end position="469"/>
    </location>
</feature>
<keyword evidence="3" id="KW-0732">Signal</keyword>
<gene>
    <name evidence="4" type="ORF">N7456_003304</name>
</gene>
<feature type="region of interest" description="Disordered" evidence="1">
    <location>
        <begin position="317"/>
        <end position="373"/>
    </location>
</feature>
<keyword evidence="5" id="KW-1185">Reference proteome</keyword>
<keyword evidence="2" id="KW-1133">Transmembrane helix</keyword>
<name>A0A9W9FUG8_9EURO</name>
<feature type="compositionally biased region" description="Polar residues" evidence="1">
    <location>
        <begin position="440"/>
        <end position="455"/>
    </location>
</feature>
<reference evidence="4" key="1">
    <citation type="submission" date="2022-11" db="EMBL/GenBank/DDBJ databases">
        <authorList>
            <person name="Petersen C."/>
        </authorList>
    </citation>
    <scope>NUCLEOTIDE SEQUENCE</scope>
    <source>
        <strain evidence="4">IBT 30069</strain>
    </source>
</reference>
<organism evidence="4 5">
    <name type="scientific">Penicillium angulare</name>
    <dbReference type="NCBI Taxonomy" id="116970"/>
    <lineage>
        <taxon>Eukaryota</taxon>
        <taxon>Fungi</taxon>
        <taxon>Dikarya</taxon>
        <taxon>Ascomycota</taxon>
        <taxon>Pezizomycotina</taxon>
        <taxon>Eurotiomycetes</taxon>
        <taxon>Eurotiomycetidae</taxon>
        <taxon>Eurotiales</taxon>
        <taxon>Aspergillaceae</taxon>
        <taxon>Penicillium</taxon>
    </lineage>
</organism>
<feature type="compositionally biased region" description="Basic and acidic residues" evidence="1">
    <location>
        <begin position="460"/>
        <end position="469"/>
    </location>
</feature>
<keyword evidence="2" id="KW-0472">Membrane</keyword>
<dbReference type="Gene3D" id="3.80.10.10">
    <property type="entry name" value="Ribonuclease Inhibitor"/>
    <property type="match status" value="1"/>
</dbReference>
<dbReference type="OrthoDB" id="536881at2759"/>
<dbReference type="AlphaFoldDB" id="A0A9W9FUG8"/>
<reference evidence="4" key="2">
    <citation type="journal article" date="2023" name="IMA Fungus">
        <title>Comparative genomic study of the Penicillium genus elucidates a diverse pangenome and 15 lateral gene transfer events.</title>
        <authorList>
            <person name="Petersen C."/>
            <person name="Sorensen T."/>
            <person name="Nielsen M.R."/>
            <person name="Sondergaard T.E."/>
            <person name="Sorensen J.L."/>
            <person name="Fitzpatrick D.A."/>
            <person name="Frisvad J.C."/>
            <person name="Nielsen K.L."/>
        </authorList>
    </citation>
    <scope>NUCLEOTIDE SEQUENCE</scope>
    <source>
        <strain evidence="4">IBT 30069</strain>
    </source>
</reference>
<dbReference type="PANTHER" id="PTHR16861:SF4">
    <property type="entry name" value="SH3 DOMAIN PROTEIN (AFU_ORTHOLOGUE AFUA_1G13610)"/>
    <property type="match status" value="1"/>
</dbReference>
<dbReference type="InterPro" id="IPR032675">
    <property type="entry name" value="LRR_dom_sf"/>
</dbReference>
<comment type="caution">
    <text evidence="4">The sequence shown here is derived from an EMBL/GenBank/DDBJ whole genome shotgun (WGS) entry which is preliminary data.</text>
</comment>
<evidence type="ECO:0000313" key="5">
    <source>
        <dbReference type="Proteomes" id="UP001149165"/>
    </source>
</evidence>
<protein>
    <submittedName>
        <fullName evidence="4">Uncharacterized protein</fullName>
    </submittedName>
</protein>
<evidence type="ECO:0000256" key="3">
    <source>
        <dbReference type="SAM" id="SignalP"/>
    </source>
</evidence>
<evidence type="ECO:0000256" key="2">
    <source>
        <dbReference type="SAM" id="Phobius"/>
    </source>
</evidence>
<accession>A0A9W9FUG8</accession>
<keyword evidence="2" id="KW-0812">Transmembrane</keyword>
<feature type="region of interest" description="Disordered" evidence="1">
    <location>
        <begin position="409"/>
        <end position="469"/>
    </location>
</feature>